<name>A0A2L2TH19_9HYPO</name>
<dbReference type="Proteomes" id="UP000245910">
    <property type="component" value="Chromosome I"/>
</dbReference>
<evidence type="ECO:0000313" key="2">
    <source>
        <dbReference type="Proteomes" id="UP000245910"/>
    </source>
</evidence>
<proteinExistence type="predicted"/>
<organism evidence="1 2">
    <name type="scientific">Fusarium venenatum</name>
    <dbReference type="NCBI Taxonomy" id="56646"/>
    <lineage>
        <taxon>Eukaryota</taxon>
        <taxon>Fungi</taxon>
        <taxon>Dikarya</taxon>
        <taxon>Ascomycota</taxon>
        <taxon>Pezizomycotina</taxon>
        <taxon>Sordariomycetes</taxon>
        <taxon>Hypocreomycetidae</taxon>
        <taxon>Hypocreales</taxon>
        <taxon>Nectriaceae</taxon>
        <taxon>Fusarium</taxon>
    </lineage>
</organism>
<evidence type="ECO:0000313" key="1">
    <source>
        <dbReference type="EMBL" id="CEI67303.1"/>
    </source>
</evidence>
<keyword evidence="2" id="KW-1185">Reference proteome</keyword>
<protein>
    <submittedName>
        <fullName evidence="1">Uncharacterized protein</fullName>
    </submittedName>
</protein>
<dbReference type="AlphaFoldDB" id="A0A2L2TH19"/>
<dbReference type="EMBL" id="LN649229">
    <property type="protein sequence ID" value="CEI67303.1"/>
    <property type="molecule type" value="Genomic_DNA"/>
</dbReference>
<reference evidence="2" key="1">
    <citation type="submission" date="2014-10" db="EMBL/GenBank/DDBJ databases">
        <authorList>
            <person name="King R."/>
        </authorList>
    </citation>
    <scope>NUCLEOTIDE SEQUENCE [LARGE SCALE GENOMIC DNA]</scope>
    <source>
        <strain evidence="2">A3/5</strain>
    </source>
</reference>
<sequence length="39" mass="4009">MSQAPVGISSRFMAGNVDRSLVTGKNLSGNRVCLGSKVA</sequence>
<accession>A0A2L2TH19</accession>